<keyword evidence="2" id="KW-1185">Reference proteome</keyword>
<gene>
    <name evidence="1" type="ORF">PUT78_23420</name>
</gene>
<organism evidence="1 2">
    <name type="scientific">Roseinatronobacter alkalisoli</name>
    <dbReference type="NCBI Taxonomy" id="3028235"/>
    <lineage>
        <taxon>Bacteria</taxon>
        <taxon>Pseudomonadati</taxon>
        <taxon>Pseudomonadota</taxon>
        <taxon>Alphaproteobacteria</taxon>
        <taxon>Rhodobacterales</taxon>
        <taxon>Paracoccaceae</taxon>
        <taxon>Roseinatronobacter</taxon>
    </lineage>
</organism>
<comment type="caution">
    <text evidence="1">The sequence shown here is derived from an EMBL/GenBank/DDBJ whole genome shotgun (WGS) entry which is preliminary data.</text>
</comment>
<evidence type="ECO:0000313" key="2">
    <source>
        <dbReference type="Proteomes" id="UP001431784"/>
    </source>
</evidence>
<protein>
    <submittedName>
        <fullName evidence="1">Uncharacterized protein</fullName>
    </submittedName>
</protein>
<dbReference type="Proteomes" id="UP001431784">
    <property type="component" value="Unassembled WGS sequence"/>
</dbReference>
<evidence type="ECO:0000313" key="1">
    <source>
        <dbReference type="EMBL" id="MDD7973971.1"/>
    </source>
</evidence>
<feature type="non-terminal residue" evidence="1">
    <location>
        <position position="1"/>
    </location>
</feature>
<dbReference type="RefSeq" id="WP_274354621.1">
    <property type="nucleotide sequence ID" value="NZ_JAQZSM010000096.1"/>
</dbReference>
<sequence>HFGLQATANSGKSHVFLPRAEATLSVPAVAAVWAGSNAGPCYKKFDSKLGKFAICSFRML</sequence>
<dbReference type="EMBL" id="JAQZSM010000096">
    <property type="protein sequence ID" value="MDD7973971.1"/>
    <property type="molecule type" value="Genomic_DNA"/>
</dbReference>
<accession>A0ABT5TG13</accession>
<name>A0ABT5TG13_9RHOB</name>
<reference evidence="1" key="1">
    <citation type="submission" date="2023-02" db="EMBL/GenBank/DDBJ databases">
        <title>Description of Roseinatronobacter alkalisoli sp. nov., an alkaliphilic bacerium isolated from soda soil.</title>
        <authorList>
            <person name="Wei W."/>
        </authorList>
    </citation>
    <scope>NUCLEOTIDE SEQUENCE</scope>
    <source>
        <strain evidence="1">HJB301</strain>
    </source>
</reference>
<proteinExistence type="predicted"/>